<dbReference type="PANTHER" id="PTHR24408:SF47">
    <property type="entry name" value="ZINC FINGER PROTEIN HAM-2"/>
    <property type="match status" value="1"/>
</dbReference>
<dbReference type="PROSITE" id="PS50157">
    <property type="entry name" value="ZINC_FINGER_C2H2_2"/>
    <property type="match status" value="3"/>
</dbReference>
<dbReference type="GO" id="GO:0005634">
    <property type="term" value="C:nucleus"/>
    <property type="evidence" value="ECO:0007669"/>
    <property type="project" value="TreeGrafter"/>
</dbReference>
<feature type="compositionally biased region" description="Basic residues" evidence="6">
    <location>
        <begin position="405"/>
        <end position="421"/>
    </location>
</feature>
<evidence type="ECO:0000256" key="1">
    <source>
        <dbReference type="ARBA" id="ARBA00022723"/>
    </source>
</evidence>
<feature type="domain" description="C2H2-type" evidence="7">
    <location>
        <begin position="16"/>
        <end position="44"/>
    </location>
</feature>
<reference evidence="8 9" key="1">
    <citation type="submission" date="2020-08" db="EMBL/GenBank/DDBJ databases">
        <authorList>
            <person name="Koutsovoulos G."/>
            <person name="Danchin GJ E."/>
        </authorList>
    </citation>
    <scope>NUCLEOTIDE SEQUENCE [LARGE SCALE GENOMIC DNA]</scope>
</reference>
<feature type="region of interest" description="Disordered" evidence="6">
    <location>
        <begin position="405"/>
        <end position="485"/>
    </location>
</feature>
<evidence type="ECO:0000313" key="9">
    <source>
        <dbReference type="Proteomes" id="UP000580250"/>
    </source>
</evidence>
<organism evidence="8 9">
    <name type="scientific">Meloidogyne enterolobii</name>
    <name type="common">Root-knot nematode worm</name>
    <name type="synonym">Meloidogyne mayaguensis</name>
    <dbReference type="NCBI Taxonomy" id="390850"/>
    <lineage>
        <taxon>Eukaryota</taxon>
        <taxon>Metazoa</taxon>
        <taxon>Ecdysozoa</taxon>
        <taxon>Nematoda</taxon>
        <taxon>Chromadorea</taxon>
        <taxon>Rhabditida</taxon>
        <taxon>Tylenchina</taxon>
        <taxon>Tylenchomorpha</taxon>
        <taxon>Tylenchoidea</taxon>
        <taxon>Meloidogynidae</taxon>
        <taxon>Meloidogyninae</taxon>
        <taxon>Meloidogyne</taxon>
    </lineage>
</organism>
<name>A0A6V7TJR3_MELEN</name>
<feature type="domain" description="C2H2-type" evidence="7">
    <location>
        <begin position="43"/>
        <end position="71"/>
    </location>
</feature>
<dbReference type="Gene3D" id="3.30.160.60">
    <property type="entry name" value="Classic Zinc Finger"/>
    <property type="match status" value="1"/>
</dbReference>
<dbReference type="GO" id="GO:0043565">
    <property type="term" value="F:sequence-specific DNA binding"/>
    <property type="evidence" value="ECO:0007669"/>
    <property type="project" value="TreeGrafter"/>
</dbReference>
<feature type="region of interest" description="Disordered" evidence="6">
    <location>
        <begin position="564"/>
        <end position="601"/>
    </location>
</feature>
<keyword evidence="1" id="KW-0479">Metal-binding</keyword>
<evidence type="ECO:0000313" key="8">
    <source>
        <dbReference type="EMBL" id="CAD2124963.1"/>
    </source>
</evidence>
<feature type="compositionally biased region" description="Polar residues" evidence="6">
    <location>
        <begin position="564"/>
        <end position="588"/>
    </location>
</feature>
<gene>
    <name evidence="8" type="ORF">MENT_LOCUS1016</name>
</gene>
<proteinExistence type="predicted"/>
<dbReference type="InterPro" id="IPR013087">
    <property type="entry name" value="Znf_C2H2_type"/>
</dbReference>
<dbReference type="SMART" id="SM00355">
    <property type="entry name" value="ZnF_C2H2"/>
    <property type="match status" value="3"/>
</dbReference>
<dbReference type="PANTHER" id="PTHR24408">
    <property type="entry name" value="ZINC FINGER PROTEIN"/>
    <property type="match status" value="1"/>
</dbReference>
<feature type="region of interest" description="Disordered" evidence="6">
    <location>
        <begin position="506"/>
        <end position="547"/>
    </location>
</feature>
<evidence type="ECO:0000256" key="3">
    <source>
        <dbReference type="ARBA" id="ARBA00022771"/>
    </source>
</evidence>
<comment type="caution">
    <text evidence="8">The sequence shown here is derived from an EMBL/GenBank/DDBJ whole genome shotgun (WGS) entry which is preliminary data.</text>
</comment>
<keyword evidence="3 5" id="KW-0863">Zinc-finger</keyword>
<evidence type="ECO:0000256" key="2">
    <source>
        <dbReference type="ARBA" id="ARBA00022737"/>
    </source>
</evidence>
<protein>
    <recommendedName>
        <fullName evidence="7">C2H2-type domain-containing protein</fullName>
    </recommendedName>
</protein>
<sequence>MPYRTDLKRPDLKGQFPCSVCNKIFCHSSSLSRHRMQAHYKSYTCTQCNQDIHNSENLRSHMYRCHQIHRMFMCRCCNWAFPDKTSLHIHMQSMQKSGKPGDVSVLARSSLDPDVKLAFPDSDGSTTNSCPEDDHQIFPEETGEISELEEQQHLQKLEENNNIREQTQRTSQHQLINNFGFDENKKDFLLPSPLPQQNNNLHSNIQTTGIFPPPQNQQQQQRQNNFGPPNFSAAEMLLSKLGGFINNEEKQLQQHSLLQNNTPPTAAQTLLATFAQHQNSHQTPQQHQLLHLIANNPYLLAAAASPSPSSSASVSSNNDFKNIMLQHPNHHFPHPPPNHLPIAANISPQFANTNVLQSLYAAVASAASAVASTSNSASISNSASATNCSSTSISKQPLLMENIKHKKQKLQPPLKKRRGEKRKSSLNNAIIKNKNSATTTTMPTMDLSLQILQKGQSDRGVKTKKTSANNEANQEVPPNRCESLSPSMGKLNSLITNLLAIKGGNNNNNNIKQEHSPGDDYDGNNGGESSSASERRNKRKMRTPARAAEVAAALINEKKLGNVASASNENNNGSVTSQPSPAVSDSQTSSGGSNGNNNDEHQQQHMDFEANKEDGPSTWMCSSCQADPLPPLQSLTKLQDNIVQLQSLSERIVSLASIKGENNSNDELLENAQKLHQILINVVGKIKFSENLDIYIFHNPKIP</sequence>
<dbReference type="SUPFAM" id="SSF57667">
    <property type="entry name" value="beta-beta-alpha zinc fingers"/>
    <property type="match status" value="2"/>
</dbReference>
<accession>A0A6V7TJR3</accession>
<dbReference type="InterPro" id="IPR036236">
    <property type="entry name" value="Znf_C2H2_sf"/>
</dbReference>
<feature type="compositionally biased region" description="Polar residues" evidence="6">
    <location>
        <begin position="425"/>
        <end position="443"/>
    </location>
</feature>
<evidence type="ECO:0000256" key="4">
    <source>
        <dbReference type="ARBA" id="ARBA00022833"/>
    </source>
</evidence>
<dbReference type="Proteomes" id="UP000580250">
    <property type="component" value="Unassembled WGS sequence"/>
</dbReference>
<evidence type="ECO:0000259" key="7">
    <source>
        <dbReference type="PROSITE" id="PS50157"/>
    </source>
</evidence>
<dbReference type="GO" id="GO:0008270">
    <property type="term" value="F:zinc ion binding"/>
    <property type="evidence" value="ECO:0007669"/>
    <property type="project" value="UniProtKB-KW"/>
</dbReference>
<dbReference type="OrthoDB" id="6359816at2759"/>
<evidence type="ECO:0000256" key="5">
    <source>
        <dbReference type="PROSITE-ProRule" id="PRU00042"/>
    </source>
</evidence>
<dbReference type="EMBL" id="CAJEWN010000003">
    <property type="protein sequence ID" value="CAD2124963.1"/>
    <property type="molecule type" value="Genomic_DNA"/>
</dbReference>
<feature type="domain" description="C2H2-type" evidence="7">
    <location>
        <begin position="72"/>
        <end position="100"/>
    </location>
</feature>
<keyword evidence="4" id="KW-0862">Zinc</keyword>
<dbReference type="GO" id="GO:0000981">
    <property type="term" value="F:DNA-binding transcription factor activity, RNA polymerase II-specific"/>
    <property type="evidence" value="ECO:0007669"/>
    <property type="project" value="TreeGrafter"/>
</dbReference>
<dbReference type="PROSITE" id="PS00028">
    <property type="entry name" value="ZINC_FINGER_C2H2_1"/>
    <property type="match status" value="2"/>
</dbReference>
<keyword evidence="2" id="KW-0677">Repeat</keyword>
<evidence type="ECO:0000256" key="6">
    <source>
        <dbReference type="SAM" id="MobiDB-lite"/>
    </source>
</evidence>
<dbReference type="AlphaFoldDB" id="A0A6V7TJR3"/>